<dbReference type="GO" id="GO:0032259">
    <property type="term" value="P:methylation"/>
    <property type="evidence" value="ECO:0007669"/>
    <property type="project" value="UniProtKB-KW"/>
</dbReference>
<dbReference type="Pfam" id="PF13649">
    <property type="entry name" value="Methyltransf_25"/>
    <property type="match status" value="1"/>
</dbReference>
<sequence>MFVTDDADIYDMVYRGRGKDFAQEARDTLGLVTARRGSVTSLLDVACGTGAHLATFLAEVGDVEGLELSNAMIKHARKLLPDSVPLHETDMRSFDLGRKFDAVVSLFSSVGYLKTEQDLRDALKCMGDHLEPGGVIVIEPWWFPDTYTSGWVAGDIIREGEYTIGRVSHAVRDGGVSRMQVHYTVATPEGSRYFLDEHECTLFTREQYDNAFAAAGFVDLEFIQGREPARPVGLFVGTRA</sequence>
<dbReference type="InterPro" id="IPR041698">
    <property type="entry name" value="Methyltransf_25"/>
</dbReference>
<dbReference type="Gene3D" id="3.40.50.150">
    <property type="entry name" value="Vaccinia Virus protein VP39"/>
    <property type="match status" value="1"/>
</dbReference>
<keyword evidence="1 4" id="KW-0489">Methyltransferase</keyword>
<dbReference type="Proteomes" id="UP001589693">
    <property type="component" value="Unassembled WGS sequence"/>
</dbReference>
<dbReference type="Gene3D" id="2.20.130.10">
    <property type="entry name" value="CAC2371-like domains"/>
    <property type="match status" value="1"/>
</dbReference>
<evidence type="ECO:0000259" key="3">
    <source>
        <dbReference type="Pfam" id="PF13649"/>
    </source>
</evidence>
<gene>
    <name evidence="4" type="ORF">ACFFQA_09495</name>
</gene>
<accession>A0ABV5ZTF2</accession>
<organism evidence="4 5">
    <name type="scientific">Allokutzneria oryzae</name>
    <dbReference type="NCBI Taxonomy" id="1378989"/>
    <lineage>
        <taxon>Bacteria</taxon>
        <taxon>Bacillati</taxon>
        <taxon>Actinomycetota</taxon>
        <taxon>Actinomycetes</taxon>
        <taxon>Pseudonocardiales</taxon>
        <taxon>Pseudonocardiaceae</taxon>
        <taxon>Allokutzneria</taxon>
    </lineage>
</organism>
<reference evidence="4 5" key="1">
    <citation type="submission" date="2024-09" db="EMBL/GenBank/DDBJ databases">
        <authorList>
            <person name="Sun Q."/>
            <person name="Mori K."/>
        </authorList>
    </citation>
    <scope>NUCLEOTIDE SEQUENCE [LARGE SCALE GENOMIC DNA]</scope>
    <source>
        <strain evidence="4 5">TBRC 7907</strain>
    </source>
</reference>
<protein>
    <submittedName>
        <fullName evidence="4">Class I SAM-dependent methyltransferase</fullName>
    </submittedName>
</protein>
<keyword evidence="5" id="KW-1185">Reference proteome</keyword>
<feature type="domain" description="Methyltransferase" evidence="3">
    <location>
        <begin position="43"/>
        <end position="134"/>
    </location>
</feature>
<evidence type="ECO:0000256" key="1">
    <source>
        <dbReference type="ARBA" id="ARBA00022603"/>
    </source>
</evidence>
<evidence type="ECO:0000313" key="5">
    <source>
        <dbReference type="Proteomes" id="UP001589693"/>
    </source>
</evidence>
<dbReference type="RefSeq" id="WP_377851337.1">
    <property type="nucleotide sequence ID" value="NZ_JBHLZU010000007.1"/>
</dbReference>
<dbReference type="GO" id="GO:0008168">
    <property type="term" value="F:methyltransferase activity"/>
    <property type="evidence" value="ECO:0007669"/>
    <property type="project" value="UniProtKB-KW"/>
</dbReference>
<proteinExistence type="predicted"/>
<evidence type="ECO:0000256" key="2">
    <source>
        <dbReference type="ARBA" id="ARBA00022679"/>
    </source>
</evidence>
<dbReference type="InterPro" id="IPR029063">
    <property type="entry name" value="SAM-dependent_MTases_sf"/>
</dbReference>
<dbReference type="CDD" id="cd02440">
    <property type="entry name" value="AdoMet_MTases"/>
    <property type="match status" value="1"/>
</dbReference>
<name>A0ABV5ZTF2_9PSEU</name>
<keyword evidence="2" id="KW-0808">Transferase</keyword>
<dbReference type="SUPFAM" id="SSF53335">
    <property type="entry name" value="S-adenosyl-L-methionine-dependent methyltransferases"/>
    <property type="match status" value="1"/>
</dbReference>
<evidence type="ECO:0000313" key="4">
    <source>
        <dbReference type="EMBL" id="MFB9904175.1"/>
    </source>
</evidence>
<dbReference type="EMBL" id="JBHLZU010000007">
    <property type="protein sequence ID" value="MFB9904175.1"/>
    <property type="molecule type" value="Genomic_DNA"/>
</dbReference>
<dbReference type="PANTHER" id="PTHR43861">
    <property type="entry name" value="TRANS-ACONITATE 2-METHYLTRANSFERASE-RELATED"/>
    <property type="match status" value="1"/>
</dbReference>
<dbReference type="PANTHER" id="PTHR43861:SF1">
    <property type="entry name" value="TRANS-ACONITATE 2-METHYLTRANSFERASE"/>
    <property type="match status" value="1"/>
</dbReference>
<comment type="caution">
    <text evidence="4">The sequence shown here is derived from an EMBL/GenBank/DDBJ whole genome shotgun (WGS) entry which is preliminary data.</text>
</comment>